<dbReference type="InterPro" id="IPR000219">
    <property type="entry name" value="DH_dom"/>
</dbReference>
<evidence type="ECO:0000259" key="1">
    <source>
        <dbReference type="PROSITE" id="PS50010"/>
    </source>
</evidence>
<accession>A0A7H9B4X8</accession>
<dbReference type="SUPFAM" id="SSF48065">
    <property type="entry name" value="DBL homology domain (DH-domain)"/>
    <property type="match status" value="1"/>
</dbReference>
<name>A0A7H9B4X8_ZYGMR</name>
<dbReference type="GO" id="GO:0005737">
    <property type="term" value="C:cytoplasm"/>
    <property type="evidence" value="ECO:0007669"/>
    <property type="project" value="TreeGrafter"/>
</dbReference>
<evidence type="ECO:0000313" key="2">
    <source>
        <dbReference type="EMBL" id="QLG73597.1"/>
    </source>
</evidence>
<dbReference type="PANTHER" id="PTHR22834:SF20">
    <property type="entry name" value="SH3 DOMAIN-CONTAINING PROTEIN"/>
    <property type="match status" value="1"/>
</dbReference>
<protein>
    <recommendedName>
        <fullName evidence="1">DH domain-containing protein</fullName>
    </recommendedName>
</protein>
<dbReference type="InterPro" id="IPR051492">
    <property type="entry name" value="Dynamin-Rho_GEF"/>
</dbReference>
<dbReference type="GO" id="GO:0032955">
    <property type="term" value="P:regulation of division septum assembly"/>
    <property type="evidence" value="ECO:0007669"/>
    <property type="project" value="TreeGrafter"/>
</dbReference>
<dbReference type="Gene3D" id="1.20.900.10">
    <property type="entry name" value="Dbl homology (DH) domain"/>
    <property type="match status" value="1"/>
</dbReference>
<gene>
    <name evidence="2" type="ORF">HG535_0F01070</name>
</gene>
<evidence type="ECO:0000313" key="3">
    <source>
        <dbReference type="Proteomes" id="UP000509704"/>
    </source>
</evidence>
<dbReference type="GO" id="GO:0031991">
    <property type="term" value="P:regulation of actomyosin contractile ring contraction"/>
    <property type="evidence" value="ECO:0007669"/>
    <property type="project" value="TreeGrafter"/>
</dbReference>
<dbReference type="EMBL" id="CP058609">
    <property type="protein sequence ID" value="QLG73597.1"/>
    <property type="molecule type" value="Genomic_DNA"/>
</dbReference>
<dbReference type="RefSeq" id="XP_037145323.1">
    <property type="nucleotide sequence ID" value="XM_037289428.1"/>
</dbReference>
<dbReference type="InterPro" id="IPR035899">
    <property type="entry name" value="DBL_dom_sf"/>
</dbReference>
<dbReference type="KEGG" id="zmk:HG535_0F01070"/>
<dbReference type="PROSITE" id="PS50010">
    <property type="entry name" value="DH_2"/>
    <property type="match status" value="1"/>
</dbReference>
<sequence>MYKTSRFIEQINCPGTSSLTPIRDYENDFFHINDDKLPSKPKNTYKKANLEPLLKKKGAKSNKRPASLVLAQFPEPVNKKQCSPLYSNDFKELAKVATQSPIKSDPNSKISEFIRSIKLLYDNEVEYAKMMELSNSVYRKNLNENPAFKAKLLGVGSHNEISIFGNIETIASISRLFLNSLQGALVDQKFKEVDELFWEEIDKKSTLQEKLAKNLDIGKIFNLNFLRIKSTYLTYFVTHRKQMEFLDYMRVGNEKLFEKWYKHCFTLANNNKLEDIFELPIKRLSEWTLALEKLCILTKDELFESCIRDNIRNTLEQYRTFEKYVENEISEFNGTVNYDFSLTPIEIIQSYGLDNVNVHTPLQNSNEKAEKDHKKGNKRLTCNSIKTFDRSTRTVSIFSGSSSRYSEYDIPSTIDASVQSTNSSSNLTSDSNILWDSTISDLTLCDHVENFKKVHRGLSNLKKILGKDDMISVLDIHLKHAALWGAVIECDGENIAIQEDATFFFSSMHNEYINKLQRLREDVAVMKVTEMETLVKKPLVAMLKCCDSVKAQLHDLNVLKRDYMVYLREKRSSLQDMKREILANHFKKLQAKLLHDLPIFMDLVYRTTSLVILNYHKMMQKYLEITAGGELFLIKDLERLGHLRKDAGRNFDILQSYSTSRFCSKRYVRDNWFFEQDQTESRILRKLFEL</sequence>
<dbReference type="GO" id="GO:0005085">
    <property type="term" value="F:guanyl-nucleotide exchange factor activity"/>
    <property type="evidence" value="ECO:0007669"/>
    <property type="project" value="InterPro"/>
</dbReference>
<feature type="domain" description="DH" evidence="1">
    <location>
        <begin position="112"/>
        <end position="328"/>
    </location>
</feature>
<dbReference type="GeneID" id="59237356"/>
<dbReference type="OrthoDB" id="10256089at2759"/>
<keyword evidence="3" id="KW-1185">Reference proteome</keyword>
<reference evidence="2 3" key="1">
    <citation type="submission" date="2020-07" db="EMBL/GenBank/DDBJ databases">
        <title>The yeast mating-type switching endonuclease HO is a domesticated member of an unorthodox homing genetic element family.</title>
        <authorList>
            <person name="Coughlan A.Y."/>
            <person name="Lombardi L."/>
            <person name="Braun-Galleani S."/>
            <person name="Martos A.R."/>
            <person name="Galeote V."/>
            <person name="Bigey F."/>
            <person name="Dequin S."/>
            <person name="Byrne K.P."/>
            <person name="Wolfe K.H."/>
        </authorList>
    </citation>
    <scope>NUCLEOTIDE SEQUENCE [LARGE SCALE GENOMIC DNA]</scope>
    <source>
        <strain evidence="2 3">NRRL Y-6702</strain>
    </source>
</reference>
<dbReference type="InterPro" id="IPR027267">
    <property type="entry name" value="AH/BAR_dom_sf"/>
</dbReference>
<proteinExistence type="predicted"/>
<dbReference type="Proteomes" id="UP000509704">
    <property type="component" value="Chromosome 6"/>
</dbReference>
<dbReference type="SUPFAM" id="SSF103657">
    <property type="entry name" value="BAR/IMD domain-like"/>
    <property type="match status" value="1"/>
</dbReference>
<dbReference type="AlphaFoldDB" id="A0A7H9B4X8"/>
<dbReference type="PANTHER" id="PTHR22834">
    <property type="entry name" value="NUCLEAR FUSION PROTEIN FUS2"/>
    <property type="match status" value="1"/>
</dbReference>
<organism evidence="2 3">
    <name type="scientific">Zygotorulaspora mrakii</name>
    <name type="common">Zygosaccharomyces mrakii</name>
    <dbReference type="NCBI Taxonomy" id="42260"/>
    <lineage>
        <taxon>Eukaryota</taxon>
        <taxon>Fungi</taxon>
        <taxon>Dikarya</taxon>
        <taxon>Ascomycota</taxon>
        <taxon>Saccharomycotina</taxon>
        <taxon>Saccharomycetes</taxon>
        <taxon>Saccharomycetales</taxon>
        <taxon>Saccharomycetaceae</taxon>
        <taxon>Zygotorulaspora</taxon>
    </lineage>
</organism>